<evidence type="ECO:0000313" key="5">
    <source>
        <dbReference type="EMBL" id="MES0836374.1"/>
    </source>
</evidence>
<dbReference type="PANTHER" id="PTHR42715">
    <property type="entry name" value="BETA-GLUCOSIDASE"/>
    <property type="match status" value="1"/>
</dbReference>
<dbReference type="Gene3D" id="3.40.50.1700">
    <property type="entry name" value="Glycoside hydrolase family 3 C-terminal domain"/>
    <property type="match status" value="1"/>
</dbReference>
<dbReference type="SUPFAM" id="SSF51445">
    <property type="entry name" value="(Trans)glycosidases"/>
    <property type="match status" value="1"/>
</dbReference>
<keyword evidence="3" id="KW-0732">Signal</keyword>
<sequence>MKRRTLLSAAAVTAAAALTASPAPAATRPSTPSGATPAERADELLARMDTRDKAALVCCDFDAVAALGIPPLLFADASAGVRGETGVTAFPVPVAQAATFHPGLLGDMGAAIAEEARGKGFNSVLGPTVDLARTWRSGRTAEGMGEDPHTAGCLGAEIAAAMTAGHVATTVKHFSAYNQEYDRLTVDVRVSARALHETHHEPFRHVVDRVPHTSVMTSYPRVNGVYAPQNPDLIGDLKDVLGLEGYTVPDFMSGDDQVAAALAGMDLAGLGPDGVQISPGDAAALPADRLDDAARRILLTMFAGGLFDHPLPPPRETVSTPGHRELAREIAVHGTVLLANRDALLPLPEGAGVAVVGPAGADFVTGIEGSSWVEPGEWTTPLQAIRDRSGGHVSHTRGSLGDVPLDTVTASVLRTPGGEPGLAGAYHAGPGLEGDPVAAATAAGLDFEGAPVDGLPDVWSARWSGTLTAPADGPCRFSLLFSGRARLLLDGETAVEGVRPSRDFQFGPHTYPLHAVREFTAGQEVEVAVEYTNDGSFLGATDLRFGWQPESGIPGAAEAAGAADVAVVVVNRVAGENMDHASLALPGDQDALVRAVAAANPNTVVVLNTDGPVLMPWLDDVGAVVQAWYGGAEAGPALASVLYGDTDPAGRLPLTFPAGEDQGPGSTARTYPGENGAVHYDEGPDTGYRFYRRHGQEPLFPFGHGLSYTTYSYASLGLHHDTAAGDLVVGADVRNTGSRTGHEVVQVYVAPPGQGSAAPAALRAFRKVRLAPGARERVELRIPLTDLASWDGTAGERRLARGPYRVRVGRSSADLPLERTIALG</sequence>
<dbReference type="SUPFAM" id="SSF56988">
    <property type="entry name" value="Anthrax protective antigen"/>
    <property type="match status" value="1"/>
</dbReference>
<dbReference type="Pfam" id="PF14310">
    <property type="entry name" value="Fn3-like"/>
    <property type="match status" value="1"/>
</dbReference>
<dbReference type="SMART" id="SM01217">
    <property type="entry name" value="Fn3_like"/>
    <property type="match status" value="1"/>
</dbReference>
<keyword evidence="6" id="KW-1185">Reference proteome</keyword>
<gene>
    <name evidence="5" type="ORF">ABUK86_21530</name>
</gene>
<keyword evidence="2 5" id="KW-0378">Hydrolase</keyword>
<dbReference type="PRINTS" id="PR00133">
    <property type="entry name" value="GLHYDRLASE3"/>
</dbReference>
<feature type="signal peptide" evidence="3">
    <location>
        <begin position="1"/>
        <end position="25"/>
    </location>
</feature>
<evidence type="ECO:0000313" key="6">
    <source>
        <dbReference type="Proteomes" id="UP001432401"/>
    </source>
</evidence>
<accession>A0ABV1ZZM2</accession>
<dbReference type="Pfam" id="PF01915">
    <property type="entry name" value="Glyco_hydro_3_C"/>
    <property type="match status" value="1"/>
</dbReference>
<dbReference type="GO" id="GO:0016787">
    <property type="term" value="F:hydrolase activity"/>
    <property type="evidence" value="ECO:0007669"/>
    <property type="project" value="UniProtKB-KW"/>
</dbReference>
<evidence type="ECO:0000259" key="4">
    <source>
        <dbReference type="PROSITE" id="PS51820"/>
    </source>
</evidence>
<dbReference type="PROSITE" id="PS51318">
    <property type="entry name" value="TAT"/>
    <property type="match status" value="1"/>
</dbReference>
<comment type="caution">
    <text evidence="5">The sequence shown here is derived from an EMBL/GenBank/DDBJ whole genome shotgun (WGS) entry which is preliminary data.</text>
</comment>
<dbReference type="Gene3D" id="2.60.120.260">
    <property type="entry name" value="Galactose-binding domain-like"/>
    <property type="match status" value="1"/>
</dbReference>
<dbReference type="InterPro" id="IPR006311">
    <property type="entry name" value="TAT_signal"/>
</dbReference>
<dbReference type="PROSITE" id="PS51820">
    <property type="entry name" value="PA14"/>
    <property type="match status" value="1"/>
</dbReference>
<dbReference type="InterPro" id="IPR002772">
    <property type="entry name" value="Glyco_hydro_3_C"/>
</dbReference>
<dbReference type="SUPFAM" id="SSF52279">
    <property type="entry name" value="Beta-D-glucan exohydrolase, C-terminal domain"/>
    <property type="match status" value="1"/>
</dbReference>
<dbReference type="Pfam" id="PF07691">
    <property type="entry name" value="PA14"/>
    <property type="match status" value="1"/>
</dbReference>
<evidence type="ECO:0000256" key="1">
    <source>
        <dbReference type="ARBA" id="ARBA00005336"/>
    </source>
</evidence>
<dbReference type="PANTHER" id="PTHR42715:SF10">
    <property type="entry name" value="BETA-GLUCOSIDASE"/>
    <property type="match status" value="1"/>
</dbReference>
<feature type="chain" id="PRO_5046003619" evidence="3">
    <location>
        <begin position="26"/>
        <end position="824"/>
    </location>
</feature>
<evidence type="ECO:0000256" key="3">
    <source>
        <dbReference type="SAM" id="SignalP"/>
    </source>
</evidence>
<reference evidence="5 6" key="1">
    <citation type="submission" date="2024-06" db="EMBL/GenBank/DDBJ databases">
        <authorList>
            <person name="Bataeva Y.V."/>
            <person name="Grigorian L.N."/>
            <person name="Solomentsev V.I."/>
        </authorList>
    </citation>
    <scope>NUCLEOTIDE SEQUENCE [LARGE SCALE GENOMIC DNA]</scope>
    <source>
        <strain evidence="6">SCPM-O-B-12605 (RCAM04882)</strain>
    </source>
</reference>
<protein>
    <submittedName>
        <fullName evidence="5">Glycoside hydrolase family 3 C-terminal domain-containing protein</fullName>
    </submittedName>
</protein>
<dbReference type="Gene3D" id="3.20.20.300">
    <property type="entry name" value="Glycoside hydrolase, family 3, N-terminal domain"/>
    <property type="match status" value="1"/>
</dbReference>
<dbReference type="InterPro" id="IPR026891">
    <property type="entry name" value="Fn3-like"/>
</dbReference>
<dbReference type="SMART" id="SM00758">
    <property type="entry name" value="PA14"/>
    <property type="match status" value="1"/>
</dbReference>
<proteinExistence type="inferred from homology"/>
<dbReference type="InterPro" id="IPR036962">
    <property type="entry name" value="Glyco_hydro_3_N_sf"/>
</dbReference>
<dbReference type="InterPro" id="IPR013783">
    <property type="entry name" value="Ig-like_fold"/>
</dbReference>
<dbReference type="InterPro" id="IPR036881">
    <property type="entry name" value="Glyco_hydro_3_C_sf"/>
</dbReference>
<dbReference type="InterPro" id="IPR050288">
    <property type="entry name" value="Cellulose_deg_GH3"/>
</dbReference>
<dbReference type="Gene3D" id="2.60.40.10">
    <property type="entry name" value="Immunoglobulins"/>
    <property type="match status" value="1"/>
</dbReference>
<dbReference type="EMBL" id="JBEQNB010000012">
    <property type="protein sequence ID" value="MES0836374.1"/>
    <property type="molecule type" value="Genomic_DNA"/>
</dbReference>
<organism evidence="5 6">
    <name type="scientific">Nocardiopsis tropica</name>
    <dbReference type="NCBI Taxonomy" id="109330"/>
    <lineage>
        <taxon>Bacteria</taxon>
        <taxon>Bacillati</taxon>
        <taxon>Actinomycetota</taxon>
        <taxon>Actinomycetes</taxon>
        <taxon>Streptosporangiales</taxon>
        <taxon>Nocardiopsidaceae</taxon>
        <taxon>Nocardiopsis</taxon>
    </lineage>
</organism>
<dbReference type="InterPro" id="IPR037524">
    <property type="entry name" value="PA14/GLEYA"/>
</dbReference>
<dbReference type="InterPro" id="IPR011658">
    <property type="entry name" value="PA14_dom"/>
</dbReference>
<comment type="similarity">
    <text evidence="1">Belongs to the glycosyl hydrolase 3 family.</text>
</comment>
<dbReference type="Proteomes" id="UP001432401">
    <property type="component" value="Unassembled WGS sequence"/>
</dbReference>
<feature type="domain" description="PA14" evidence="4">
    <location>
        <begin position="417"/>
        <end position="564"/>
    </location>
</feature>
<dbReference type="InterPro" id="IPR001764">
    <property type="entry name" value="Glyco_hydro_3_N"/>
</dbReference>
<name>A0ABV1ZZM2_9ACTN</name>
<evidence type="ECO:0000256" key="2">
    <source>
        <dbReference type="ARBA" id="ARBA00022801"/>
    </source>
</evidence>
<dbReference type="RefSeq" id="WP_352985198.1">
    <property type="nucleotide sequence ID" value="NZ_JBEQNA010000001.1"/>
</dbReference>
<dbReference type="Pfam" id="PF00933">
    <property type="entry name" value="Glyco_hydro_3"/>
    <property type="match status" value="1"/>
</dbReference>
<dbReference type="InterPro" id="IPR017853">
    <property type="entry name" value="GH"/>
</dbReference>